<evidence type="ECO:0000313" key="8">
    <source>
        <dbReference type="Proteomes" id="UP000191931"/>
    </source>
</evidence>
<keyword evidence="5 7" id="KW-0030">Aminoacyl-tRNA synthetase</keyword>
<evidence type="ECO:0000256" key="3">
    <source>
        <dbReference type="ARBA" id="ARBA00022840"/>
    </source>
</evidence>
<name>A0A1W1HGE5_9BACT</name>
<keyword evidence="1" id="KW-0436">Ligase</keyword>
<keyword evidence="3" id="KW-0067">ATP-binding</keyword>
<sequence>MNNPDSFNWTDTQQRRLKELGAEESVFSEKLSSASEKNRRFQEIEKRLVKQQQKKLNDFIANASTPRLHQLERKLAAILKQNGFARVSTPLIISRAALAKMSIDNDHQLFRQIYWLNERQCLRPMLAPGLYSLMIDFQRLKHRPVRFFEIGSCFRRETDGAKHNSEFTMLNLVEMGLPENERLERLQALGRLIADTAGIDDYRFETEDSVVYGDTLDIVAGKEGIEIASGAIGPHPLDTAWKITETWVGLGFGLERLVMISEKETSIGKWCKSTAYLDGIRLNI</sequence>
<protein>
    <submittedName>
        <fullName evidence="7">Pyrrolysyl-tRNA synthetase, C-terminal region</fullName>
    </submittedName>
</protein>
<evidence type="ECO:0000256" key="1">
    <source>
        <dbReference type="ARBA" id="ARBA00022598"/>
    </source>
</evidence>
<evidence type="ECO:0000256" key="4">
    <source>
        <dbReference type="ARBA" id="ARBA00022917"/>
    </source>
</evidence>
<dbReference type="GO" id="GO:0043039">
    <property type="term" value="P:tRNA aminoacylation"/>
    <property type="evidence" value="ECO:0007669"/>
    <property type="project" value="InterPro"/>
</dbReference>
<organism evidence="7 8">
    <name type="scientific">Desulfamplus magnetovallimortis</name>
    <dbReference type="NCBI Taxonomy" id="1246637"/>
    <lineage>
        <taxon>Bacteria</taxon>
        <taxon>Pseudomonadati</taxon>
        <taxon>Thermodesulfobacteriota</taxon>
        <taxon>Desulfobacteria</taxon>
        <taxon>Desulfobacterales</taxon>
        <taxon>Desulfobacteraceae</taxon>
        <taxon>Desulfamplus</taxon>
    </lineage>
</organism>
<evidence type="ECO:0000256" key="5">
    <source>
        <dbReference type="ARBA" id="ARBA00023146"/>
    </source>
</evidence>
<dbReference type="InterPro" id="IPR002319">
    <property type="entry name" value="Phenylalanyl-tRNA_Synthase"/>
</dbReference>
<dbReference type="InterPro" id="IPR023877">
    <property type="entry name" value="Pyrrolysyl-tRNA_ligase_C"/>
</dbReference>
<dbReference type="Gene3D" id="3.30.930.10">
    <property type="entry name" value="Bira Bifunctional Protein, Domain 2"/>
    <property type="match status" value="1"/>
</dbReference>
<dbReference type="GO" id="GO:0006412">
    <property type="term" value="P:translation"/>
    <property type="evidence" value="ECO:0007669"/>
    <property type="project" value="UniProtKB-KW"/>
</dbReference>
<dbReference type="Gene3D" id="1.10.287.540">
    <property type="entry name" value="Helix hairpin bin"/>
    <property type="match status" value="1"/>
</dbReference>
<evidence type="ECO:0000256" key="2">
    <source>
        <dbReference type="ARBA" id="ARBA00022741"/>
    </source>
</evidence>
<gene>
    <name evidence="7" type="ORF">MTBBW1_340045</name>
</gene>
<accession>A0A1W1HGE5</accession>
<dbReference type="GO" id="GO:0000049">
    <property type="term" value="F:tRNA binding"/>
    <property type="evidence" value="ECO:0007669"/>
    <property type="project" value="InterPro"/>
</dbReference>
<dbReference type="InterPro" id="IPR045864">
    <property type="entry name" value="aa-tRNA-synth_II/BPL/LPL"/>
</dbReference>
<dbReference type="InterPro" id="IPR006195">
    <property type="entry name" value="aa-tRNA-synth_II"/>
</dbReference>
<dbReference type="RefSeq" id="WP_080800266.1">
    <property type="nucleotide sequence ID" value="NZ_LT828541.1"/>
</dbReference>
<keyword evidence="2" id="KW-0547">Nucleotide-binding</keyword>
<dbReference type="GO" id="GO:0004812">
    <property type="term" value="F:aminoacyl-tRNA ligase activity"/>
    <property type="evidence" value="ECO:0007669"/>
    <property type="project" value="UniProtKB-KW"/>
</dbReference>
<keyword evidence="4" id="KW-0648">Protein biosynthesis</keyword>
<evidence type="ECO:0000259" key="6">
    <source>
        <dbReference type="PROSITE" id="PS50862"/>
    </source>
</evidence>
<dbReference type="STRING" id="1246637.MTBBW1_340045"/>
<proteinExistence type="predicted"/>
<keyword evidence="8" id="KW-1185">Reference proteome</keyword>
<dbReference type="SUPFAM" id="SSF55681">
    <property type="entry name" value="Class II aaRS and biotin synthetases"/>
    <property type="match status" value="1"/>
</dbReference>
<dbReference type="Proteomes" id="UP000191931">
    <property type="component" value="Unassembled WGS sequence"/>
</dbReference>
<dbReference type="AlphaFoldDB" id="A0A1W1HGE5"/>
<dbReference type="Pfam" id="PF01409">
    <property type="entry name" value="tRNA-synt_2d"/>
    <property type="match status" value="1"/>
</dbReference>
<reference evidence="7 8" key="1">
    <citation type="submission" date="2017-03" db="EMBL/GenBank/DDBJ databases">
        <authorList>
            <person name="Afonso C.L."/>
            <person name="Miller P.J."/>
            <person name="Scott M.A."/>
            <person name="Spackman E."/>
            <person name="Goraichik I."/>
            <person name="Dimitrov K.M."/>
            <person name="Suarez D.L."/>
            <person name="Swayne D.E."/>
        </authorList>
    </citation>
    <scope>NUCLEOTIDE SEQUENCE [LARGE SCALE GENOMIC DNA]</scope>
    <source>
        <strain evidence="7">PRJEB14757</strain>
    </source>
</reference>
<dbReference type="GO" id="GO:0005524">
    <property type="term" value="F:ATP binding"/>
    <property type="evidence" value="ECO:0007669"/>
    <property type="project" value="UniProtKB-KW"/>
</dbReference>
<dbReference type="NCBIfam" id="TIGR02367">
    <property type="entry name" value="PylS_Cterm"/>
    <property type="match status" value="1"/>
</dbReference>
<evidence type="ECO:0000313" key="7">
    <source>
        <dbReference type="EMBL" id="SLM31493.1"/>
    </source>
</evidence>
<feature type="domain" description="Aminoacyl-transfer RNA synthetases class-II family profile" evidence="6">
    <location>
        <begin position="71"/>
        <end position="260"/>
    </location>
</feature>
<dbReference type="OrthoDB" id="5417309at2"/>
<dbReference type="EMBL" id="FWEV01000268">
    <property type="protein sequence ID" value="SLM31493.1"/>
    <property type="molecule type" value="Genomic_DNA"/>
</dbReference>
<dbReference type="PROSITE" id="PS50862">
    <property type="entry name" value="AA_TRNA_LIGASE_II"/>
    <property type="match status" value="1"/>
</dbReference>